<reference evidence="3" key="1">
    <citation type="submission" date="2016-10" db="EMBL/GenBank/DDBJ databases">
        <authorList>
            <person name="Varghese N."/>
            <person name="Submissions S."/>
        </authorList>
    </citation>
    <scope>NUCLEOTIDE SEQUENCE [LARGE SCALE GENOMIC DNA]</scope>
    <source>
        <strain evidence="3">KPR-1</strain>
    </source>
</reference>
<dbReference type="PANTHER" id="PTHR43364:SF18">
    <property type="entry name" value="OXIDOREDUCTASE"/>
    <property type="match status" value="1"/>
</dbReference>
<dbReference type="InterPro" id="IPR036812">
    <property type="entry name" value="NAD(P)_OxRdtase_dom_sf"/>
</dbReference>
<dbReference type="Gene3D" id="3.20.20.100">
    <property type="entry name" value="NADP-dependent oxidoreductase domain"/>
    <property type="match status" value="1"/>
</dbReference>
<accession>A0A1H4AYE8</accession>
<dbReference type="AlphaFoldDB" id="A0A1H4AYE8"/>
<evidence type="ECO:0000313" key="2">
    <source>
        <dbReference type="EMBL" id="SEA40899.1"/>
    </source>
</evidence>
<name>A0A1H4AYE8_9ACTO</name>
<dbReference type="EMBL" id="FNQV01000008">
    <property type="protein sequence ID" value="SEA40899.1"/>
    <property type="molecule type" value="Genomic_DNA"/>
</dbReference>
<dbReference type="InterPro" id="IPR023210">
    <property type="entry name" value="NADP_OxRdtase_dom"/>
</dbReference>
<dbReference type="PANTHER" id="PTHR43364">
    <property type="entry name" value="NADH-SPECIFIC METHYLGLYOXAL REDUCTASE-RELATED"/>
    <property type="match status" value="1"/>
</dbReference>
<dbReference type="InterPro" id="IPR050523">
    <property type="entry name" value="AKR_Detox_Biosynth"/>
</dbReference>
<protein>
    <submittedName>
        <fullName evidence="2">Predicted oxidoreductase</fullName>
    </submittedName>
</protein>
<dbReference type="SUPFAM" id="SSF51430">
    <property type="entry name" value="NAD(P)-linked oxidoreductase"/>
    <property type="match status" value="1"/>
</dbReference>
<dbReference type="Pfam" id="PF00248">
    <property type="entry name" value="Aldo_ket_red"/>
    <property type="match status" value="1"/>
</dbReference>
<sequence length="292" mass="30832">MTWGSDTDEHEAKDLLTEFVDAGGSLLDTAPGYGQGHAEELIGELLDDVVDRRDVILMTKAGVSPARGGGARLDTSRRTLLTSLDDSLARLGVETVDIFMVQAPDSLTPLAEVAGALTQAVTSGRAHYVGVSNFAPWQIGYLAGMMGPEVPLSLIQAEYSLLKRDPEDDLFELCEALGLGFVGCAGLGRGVLTGKYRHTIPADSRAASTHLAAYVEPYLSGTYAGIVEAVATAAQGLDVQPLQVAAAWARCHPAVSSLIVGPRTAAQFRPLLTADFELPDQIYAALSEATFD</sequence>
<gene>
    <name evidence="2" type="ORF">SAMN02910418_01546</name>
</gene>
<feature type="domain" description="NADP-dependent oxidoreductase" evidence="1">
    <location>
        <begin position="3"/>
        <end position="288"/>
    </location>
</feature>
<keyword evidence="3" id="KW-1185">Reference proteome</keyword>
<dbReference type="GO" id="GO:0005829">
    <property type="term" value="C:cytosol"/>
    <property type="evidence" value="ECO:0007669"/>
    <property type="project" value="TreeGrafter"/>
</dbReference>
<proteinExistence type="predicted"/>
<evidence type="ECO:0000313" key="3">
    <source>
        <dbReference type="Proteomes" id="UP000199288"/>
    </source>
</evidence>
<organism evidence="2 3">
    <name type="scientific">Bowdeniella nasicola</name>
    <dbReference type="NCBI Taxonomy" id="208480"/>
    <lineage>
        <taxon>Bacteria</taxon>
        <taxon>Bacillati</taxon>
        <taxon>Actinomycetota</taxon>
        <taxon>Actinomycetes</taxon>
        <taxon>Actinomycetales</taxon>
        <taxon>Actinomycetaceae</taxon>
        <taxon>Bowdeniella</taxon>
    </lineage>
</organism>
<dbReference type="Proteomes" id="UP000199288">
    <property type="component" value="Unassembled WGS sequence"/>
</dbReference>
<evidence type="ECO:0000259" key="1">
    <source>
        <dbReference type="Pfam" id="PF00248"/>
    </source>
</evidence>